<dbReference type="Proteomes" id="UP000051176">
    <property type="component" value="Unassembled WGS sequence"/>
</dbReference>
<gene>
    <name evidence="2" type="ORF">FD07_GL001377</name>
</gene>
<dbReference type="EMBL" id="AZCZ01000034">
    <property type="protein sequence ID" value="KRK35627.1"/>
    <property type="molecule type" value="Genomic_DNA"/>
</dbReference>
<protein>
    <recommendedName>
        <fullName evidence="1">Protein CR006 P-loop domain-containing protein</fullName>
    </recommendedName>
</protein>
<keyword evidence="3" id="KW-1185">Reference proteome</keyword>
<evidence type="ECO:0000259" key="1">
    <source>
        <dbReference type="Pfam" id="PF13166"/>
    </source>
</evidence>
<reference evidence="2 3" key="1">
    <citation type="journal article" date="2015" name="Genome Announc.">
        <title>Expanding the biotechnology potential of lactobacilli through comparative genomics of 213 strains and associated genera.</title>
        <authorList>
            <person name="Sun Z."/>
            <person name="Harris H.M."/>
            <person name="McCann A."/>
            <person name="Guo C."/>
            <person name="Argimon S."/>
            <person name="Zhang W."/>
            <person name="Yang X."/>
            <person name="Jeffery I.B."/>
            <person name="Cooney J.C."/>
            <person name="Kagawa T.F."/>
            <person name="Liu W."/>
            <person name="Song Y."/>
            <person name="Salvetti E."/>
            <person name="Wrobel A."/>
            <person name="Rasinkangas P."/>
            <person name="Parkhill J."/>
            <person name="Rea M.C."/>
            <person name="O'Sullivan O."/>
            <person name="Ritari J."/>
            <person name="Douillard F.P."/>
            <person name="Paul Ross R."/>
            <person name="Yang R."/>
            <person name="Briner A.E."/>
            <person name="Felis G.E."/>
            <person name="de Vos W.M."/>
            <person name="Barrangou R."/>
            <person name="Klaenhammer T.R."/>
            <person name="Caufield P.W."/>
            <person name="Cui Y."/>
            <person name="Zhang H."/>
            <person name="O'Toole P.W."/>
        </authorList>
    </citation>
    <scope>NUCLEOTIDE SEQUENCE [LARGE SCALE GENOMIC DNA]</scope>
    <source>
        <strain evidence="2 3">ATCC 53295</strain>
    </source>
</reference>
<dbReference type="SUPFAM" id="SSF52540">
    <property type="entry name" value="P-loop containing nucleoside triphosphate hydrolases"/>
    <property type="match status" value="1"/>
</dbReference>
<name>A0A0R1GNK2_9LACO</name>
<sequence length="758" mass="86720">MRIKKILIGRSSVMKIVNMSEKAFNNFTLNEGKDLKPISVFFGRNGSGKSAVSAYLQENYKEGMYVFDTNFVERNVRSKATIDGTNLVVGAEHIDRTDSIQQAKTVGSNLEKAIDSDNVRIDSIKKNINALMMAIINDKKESFGTAKIHQKANATRNPENAFKLWKSEISQSVDSSPEYMSINELNADLVLTREELSGLNEVLQDFLINRREGFISAMKNVVLKPGTSVEAAVAGWLEQGLQLHNIDSDDEESEENVKCLFCGSDFVVSDVKESVHERISSEYVSLTKAIGRLKNQIISEKDKIAKFGDLISKELQQEAENNIDEMLGVLTTKLKHTDLPIEIDEKFFLRIENLNAAISDRERHLKEKEKHLILETEKVEGITKQAIGQAIVTNTEITSAIKDLRKLENDKSNDEKSSSLTNKYLVRLNNSSNNLEGFKELMNQMLKSLGMGFCLQFSINNADSFDVVLTDSMERPIGVKSLSEGELRLIAFVKFYLSLFTNYDRAKGQKRASWEFNSDVREIVLDDPITSIDSNNRYFMTNLINKLLHQVLHVYSQQKIEVAIFTHSIYDFHNFAFRIGKQQLERYQIMKNSLSESIMELVPEEQMSNYSDDYRTTFFEIIEFCSINKKRLPETHQYLRYGNQCRFILETHARSNYNISNVTNNSLRKIMECYSIPSKDEEIIVGMLDVINSLSHGISYTWDFVSGISAAEIQNAARVMVWMLYEKDKMHVKAMVPEEKWHDFEQKIKNWEIGVKDV</sequence>
<proteinExistence type="predicted"/>
<accession>A0A0R1GNK2</accession>
<dbReference type="InterPro" id="IPR026866">
    <property type="entry name" value="CR006_AAA"/>
</dbReference>
<dbReference type="Pfam" id="PF13166">
    <property type="entry name" value="AAA_13"/>
    <property type="match status" value="1"/>
</dbReference>
<feature type="domain" description="Protein CR006 P-loop" evidence="1">
    <location>
        <begin position="24"/>
        <end position="718"/>
    </location>
</feature>
<evidence type="ECO:0000313" key="3">
    <source>
        <dbReference type="Proteomes" id="UP000051176"/>
    </source>
</evidence>
<evidence type="ECO:0000313" key="2">
    <source>
        <dbReference type="EMBL" id="KRK35627.1"/>
    </source>
</evidence>
<organism evidence="2 3">
    <name type="scientific">Levilactobacillus parabrevis ATCC 53295</name>
    <dbReference type="NCBI Taxonomy" id="1267003"/>
    <lineage>
        <taxon>Bacteria</taxon>
        <taxon>Bacillati</taxon>
        <taxon>Bacillota</taxon>
        <taxon>Bacilli</taxon>
        <taxon>Lactobacillales</taxon>
        <taxon>Lactobacillaceae</taxon>
        <taxon>Levilactobacillus</taxon>
    </lineage>
</organism>
<dbReference type="Gene3D" id="3.40.50.300">
    <property type="entry name" value="P-loop containing nucleotide triphosphate hydrolases"/>
    <property type="match status" value="1"/>
</dbReference>
<dbReference type="OrthoDB" id="9795565at2"/>
<dbReference type="PATRIC" id="fig|1267003.4.peg.1457"/>
<comment type="caution">
    <text evidence="2">The sequence shown here is derived from an EMBL/GenBank/DDBJ whole genome shotgun (WGS) entry which is preliminary data.</text>
</comment>
<dbReference type="AlphaFoldDB" id="A0A0R1GNK2"/>
<dbReference type="InterPro" id="IPR027417">
    <property type="entry name" value="P-loop_NTPase"/>
</dbReference>